<reference evidence="2 3" key="1">
    <citation type="submission" date="2020-07" db="EMBL/GenBank/DDBJ databases">
        <title>Facklamia lactis sp. nov., isolated from raw milk.</title>
        <authorList>
            <person name="Doll E.V."/>
            <person name="Huptas C."/>
            <person name="Staib L."/>
            <person name="Wenning M."/>
            <person name="Scherer S."/>
        </authorList>
    </citation>
    <scope>NUCLEOTIDE SEQUENCE [LARGE SCALE GENOMIC DNA]</scope>
    <source>
        <strain evidence="2 3">DSM 111018</strain>
    </source>
</reference>
<dbReference type="EMBL" id="JACBXQ010000002">
    <property type="protein sequence ID" value="MBG9986179.1"/>
    <property type="molecule type" value="Genomic_DNA"/>
</dbReference>
<dbReference type="SMART" id="SM00966">
    <property type="entry name" value="SpoVT_AbrB"/>
    <property type="match status" value="1"/>
</dbReference>
<dbReference type="NCBIfam" id="TIGR01439">
    <property type="entry name" value="lp_hng_hel_AbrB"/>
    <property type="match status" value="1"/>
</dbReference>
<evidence type="ECO:0000259" key="1">
    <source>
        <dbReference type="SMART" id="SM00966"/>
    </source>
</evidence>
<protein>
    <submittedName>
        <fullName evidence="2">AbrB/MazE/SpoVT family DNA-binding domain-containing protein</fullName>
    </submittedName>
</protein>
<organism evidence="2 3">
    <name type="scientific">Facklamia lactis</name>
    <dbReference type="NCBI Taxonomy" id="2749967"/>
    <lineage>
        <taxon>Bacteria</taxon>
        <taxon>Bacillati</taxon>
        <taxon>Bacillota</taxon>
        <taxon>Bacilli</taxon>
        <taxon>Lactobacillales</taxon>
        <taxon>Aerococcaceae</taxon>
        <taxon>Facklamia</taxon>
    </lineage>
</organism>
<dbReference type="RefSeq" id="WP_197115092.1">
    <property type="nucleotide sequence ID" value="NZ_JACBXQ010000002.1"/>
</dbReference>
<comment type="caution">
    <text evidence="2">The sequence shown here is derived from an EMBL/GenBank/DDBJ whole genome shotgun (WGS) entry which is preliminary data.</text>
</comment>
<gene>
    <name evidence="2" type="ORF">HZY91_04635</name>
</gene>
<dbReference type="GO" id="GO:0003677">
    <property type="term" value="F:DNA binding"/>
    <property type="evidence" value="ECO:0007669"/>
    <property type="project" value="UniProtKB-KW"/>
</dbReference>
<dbReference type="Pfam" id="PF04014">
    <property type="entry name" value="MazE_antitoxin"/>
    <property type="match status" value="1"/>
</dbReference>
<accession>A0ABS0LSE6</accession>
<evidence type="ECO:0000313" key="2">
    <source>
        <dbReference type="EMBL" id="MBG9986179.1"/>
    </source>
</evidence>
<proteinExistence type="predicted"/>
<sequence length="72" mass="7939">MRSKQNKTLHAWNAKVGTKGQIVIPKEAREIFSIQPGDNVLILGDEKKGLAILNGETASTIFTNIMEDLESE</sequence>
<name>A0ABS0LSE6_9LACT</name>
<keyword evidence="3" id="KW-1185">Reference proteome</keyword>
<feature type="domain" description="SpoVT-AbrB" evidence="1">
    <location>
        <begin position="14"/>
        <end position="60"/>
    </location>
</feature>
<dbReference type="SUPFAM" id="SSF89447">
    <property type="entry name" value="AbrB/MazE/MraZ-like"/>
    <property type="match status" value="1"/>
</dbReference>
<dbReference type="Gene3D" id="2.10.260.10">
    <property type="match status" value="1"/>
</dbReference>
<evidence type="ECO:0000313" key="3">
    <source>
        <dbReference type="Proteomes" id="UP000721415"/>
    </source>
</evidence>
<keyword evidence="2" id="KW-0238">DNA-binding</keyword>
<dbReference type="InterPro" id="IPR037914">
    <property type="entry name" value="SpoVT-AbrB_sf"/>
</dbReference>
<dbReference type="InterPro" id="IPR007159">
    <property type="entry name" value="SpoVT-AbrB_dom"/>
</dbReference>
<dbReference type="Proteomes" id="UP000721415">
    <property type="component" value="Unassembled WGS sequence"/>
</dbReference>